<sequence length="212" mass="24132">MYGHIFFRIRVDGKENIMGIKGPIIITPNHKTYIDHFFIGAAIPFYSNLLPIRSMAADWLFEIDRLPGIWWKRWFLLKPFGFIARWSLIALGAYPVQKGKGLGVSLRSPLKILEKGLSILIYPEGGINFKKGVREARVGAAFLARESGAQVIPVAIRGAEFFTLKSFLFGKRTIFLSIGKPFFVDPSKDLKIMAEEIRLEIEKLYNNIKMPK</sequence>
<dbReference type="CDD" id="cd07989">
    <property type="entry name" value="LPLAT_AGPAT-like"/>
    <property type="match status" value="1"/>
</dbReference>
<evidence type="ECO:0000259" key="3">
    <source>
        <dbReference type="SMART" id="SM00563"/>
    </source>
</evidence>
<dbReference type="InterPro" id="IPR002123">
    <property type="entry name" value="Plipid/glycerol_acylTrfase"/>
</dbReference>
<dbReference type="GO" id="GO:0003841">
    <property type="term" value="F:1-acylglycerol-3-phosphate O-acyltransferase activity"/>
    <property type="evidence" value="ECO:0007669"/>
    <property type="project" value="TreeGrafter"/>
</dbReference>
<evidence type="ECO:0000313" key="4">
    <source>
        <dbReference type="EMBL" id="OGZ95859.1"/>
    </source>
</evidence>
<evidence type="ECO:0000256" key="1">
    <source>
        <dbReference type="ARBA" id="ARBA00022679"/>
    </source>
</evidence>
<organism evidence="4 5">
    <name type="scientific">Candidatus Sungbacteria bacterium RIFCSPHIGHO2_01_FULL_47_32</name>
    <dbReference type="NCBI Taxonomy" id="1802264"/>
    <lineage>
        <taxon>Bacteria</taxon>
        <taxon>Candidatus Sungiibacteriota</taxon>
    </lineage>
</organism>
<dbReference type="Pfam" id="PF01553">
    <property type="entry name" value="Acyltransferase"/>
    <property type="match status" value="1"/>
</dbReference>
<proteinExistence type="predicted"/>
<evidence type="ECO:0000313" key="5">
    <source>
        <dbReference type="Proteomes" id="UP000177152"/>
    </source>
</evidence>
<feature type="domain" description="Phospholipid/glycerol acyltransferase" evidence="3">
    <location>
        <begin position="24"/>
        <end position="159"/>
    </location>
</feature>
<dbReference type="SMART" id="SM00563">
    <property type="entry name" value="PlsC"/>
    <property type="match status" value="1"/>
</dbReference>
<name>A0A1G2K8V2_9BACT</name>
<protein>
    <recommendedName>
        <fullName evidence="3">Phospholipid/glycerol acyltransferase domain-containing protein</fullName>
    </recommendedName>
</protein>
<dbReference type="EMBL" id="MHQC01000003">
    <property type="protein sequence ID" value="OGZ95859.1"/>
    <property type="molecule type" value="Genomic_DNA"/>
</dbReference>
<dbReference type="PANTHER" id="PTHR10434">
    <property type="entry name" value="1-ACYL-SN-GLYCEROL-3-PHOSPHATE ACYLTRANSFERASE"/>
    <property type="match status" value="1"/>
</dbReference>
<dbReference type="AlphaFoldDB" id="A0A1G2K8V2"/>
<dbReference type="GO" id="GO:0006654">
    <property type="term" value="P:phosphatidic acid biosynthetic process"/>
    <property type="evidence" value="ECO:0007669"/>
    <property type="project" value="TreeGrafter"/>
</dbReference>
<comment type="caution">
    <text evidence="4">The sequence shown here is derived from an EMBL/GenBank/DDBJ whole genome shotgun (WGS) entry which is preliminary data.</text>
</comment>
<gene>
    <name evidence="4" type="ORF">A2633_02375</name>
</gene>
<keyword evidence="2" id="KW-0012">Acyltransferase</keyword>
<reference evidence="4 5" key="1">
    <citation type="journal article" date="2016" name="Nat. Commun.">
        <title>Thousands of microbial genomes shed light on interconnected biogeochemical processes in an aquifer system.</title>
        <authorList>
            <person name="Anantharaman K."/>
            <person name="Brown C.T."/>
            <person name="Hug L.A."/>
            <person name="Sharon I."/>
            <person name="Castelle C.J."/>
            <person name="Probst A.J."/>
            <person name="Thomas B.C."/>
            <person name="Singh A."/>
            <person name="Wilkins M.J."/>
            <person name="Karaoz U."/>
            <person name="Brodie E.L."/>
            <person name="Williams K.H."/>
            <person name="Hubbard S.S."/>
            <person name="Banfield J.F."/>
        </authorList>
    </citation>
    <scope>NUCLEOTIDE SEQUENCE [LARGE SCALE GENOMIC DNA]</scope>
</reference>
<dbReference type="SUPFAM" id="SSF69593">
    <property type="entry name" value="Glycerol-3-phosphate (1)-acyltransferase"/>
    <property type="match status" value="1"/>
</dbReference>
<dbReference type="PANTHER" id="PTHR10434:SF11">
    <property type="entry name" value="1-ACYL-SN-GLYCEROL-3-PHOSPHATE ACYLTRANSFERASE"/>
    <property type="match status" value="1"/>
</dbReference>
<dbReference type="Proteomes" id="UP000177152">
    <property type="component" value="Unassembled WGS sequence"/>
</dbReference>
<accession>A0A1G2K8V2</accession>
<evidence type="ECO:0000256" key="2">
    <source>
        <dbReference type="ARBA" id="ARBA00023315"/>
    </source>
</evidence>
<keyword evidence="1" id="KW-0808">Transferase</keyword>